<dbReference type="EMBL" id="JBHLTQ010000019">
    <property type="protein sequence ID" value="MFC0606069.1"/>
    <property type="molecule type" value="Genomic_DNA"/>
</dbReference>
<evidence type="ECO:0000313" key="5">
    <source>
        <dbReference type="Proteomes" id="UP001589832"/>
    </source>
</evidence>
<keyword evidence="5" id="KW-1185">Reference proteome</keyword>
<gene>
    <name evidence="4" type="ORF">ACFFGA_16040</name>
</gene>
<dbReference type="InterPro" id="IPR013320">
    <property type="entry name" value="ConA-like_dom_sf"/>
</dbReference>
<dbReference type="InterPro" id="IPR014895">
    <property type="entry name" value="Alginate_lyase_2"/>
</dbReference>
<dbReference type="Proteomes" id="UP001589832">
    <property type="component" value="Unassembled WGS sequence"/>
</dbReference>
<keyword evidence="4" id="KW-0456">Lyase</keyword>
<evidence type="ECO:0000259" key="3">
    <source>
        <dbReference type="Pfam" id="PF08787"/>
    </source>
</evidence>
<organism evidence="4 5">
    <name type="scientific">Winogradskyella pulchriflava</name>
    <dbReference type="NCBI Taxonomy" id="1110688"/>
    <lineage>
        <taxon>Bacteria</taxon>
        <taxon>Pseudomonadati</taxon>
        <taxon>Bacteroidota</taxon>
        <taxon>Flavobacteriia</taxon>
        <taxon>Flavobacteriales</taxon>
        <taxon>Flavobacteriaceae</taxon>
        <taxon>Winogradskyella</taxon>
    </lineage>
</organism>
<dbReference type="GO" id="GO:0016829">
    <property type="term" value="F:lyase activity"/>
    <property type="evidence" value="ECO:0007669"/>
    <property type="project" value="UniProtKB-KW"/>
</dbReference>
<protein>
    <submittedName>
        <fullName evidence="4">Polysaccharide lyase family 7 protein</fullName>
    </submittedName>
</protein>
<feature type="compositionally biased region" description="Basic residues" evidence="1">
    <location>
        <begin position="42"/>
        <end position="51"/>
    </location>
</feature>
<feature type="region of interest" description="Disordered" evidence="1">
    <location>
        <begin position="28"/>
        <end position="51"/>
    </location>
</feature>
<evidence type="ECO:0000256" key="1">
    <source>
        <dbReference type="SAM" id="MobiDB-lite"/>
    </source>
</evidence>
<evidence type="ECO:0000256" key="2">
    <source>
        <dbReference type="SAM" id="SignalP"/>
    </source>
</evidence>
<dbReference type="RefSeq" id="WP_386065647.1">
    <property type="nucleotide sequence ID" value="NZ_JBHLTQ010000019.1"/>
</dbReference>
<dbReference type="SUPFAM" id="SSF49899">
    <property type="entry name" value="Concanavalin A-like lectins/glucanases"/>
    <property type="match status" value="1"/>
</dbReference>
<dbReference type="Pfam" id="PF08787">
    <property type="entry name" value="Alginate_lyase2"/>
    <property type="match status" value="1"/>
</dbReference>
<reference evidence="4 5" key="1">
    <citation type="submission" date="2024-09" db="EMBL/GenBank/DDBJ databases">
        <authorList>
            <person name="Sun Q."/>
            <person name="Mori K."/>
        </authorList>
    </citation>
    <scope>NUCLEOTIDE SEQUENCE [LARGE SCALE GENOMIC DNA]</scope>
    <source>
        <strain evidence="4 5">NCAIM B.02481</strain>
    </source>
</reference>
<keyword evidence="2" id="KW-0732">Signal</keyword>
<sequence>MKNFRKDILFSIVLIVFLSVNATSQNKKSSVTDSETKIEKRDKKKRKKKRKKVKLPDIDLSHWKVTLPITNDEGKPLEISPPEILDFANIEEAKPYMYIDSTKGAIVFHAMPTESKTKNTKYTRSELREQMVPGDNNVNWTFEQGGTMKGKIAIDEVSKDKNGKYHRIIIMQIHGRLTNEQRDLIGEDDNNAPPILKIYWDDGKIRVKTKVLKNLNATGDELLHEDAWDNDEGFNFEQKVGFGKFTLEVKVSEGKMVIVLNNTEYKVYESIHMKKWGIFENYFKAGNYFQTRDEGAYAKVRFYELEVSH</sequence>
<feature type="chain" id="PRO_5046555525" evidence="2">
    <location>
        <begin position="23"/>
        <end position="309"/>
    </location>
</feature>
<proteinExistence type="predicted"/>
<comment type="caution">
    <text evidence="4">The sequence shown here is derived from an EMBL/GenBank/DDBJ whole genome shotgun (WGS) entry which is preliminary data.</text>
</comment>
<name>A0ABV6QCN7_9FLAO</name>
<evidence type="ECO:0000313" key="4">
    <source>
        <dbReference type="EMBL" id="MFC0606069.1"/>
    </source>
</evidence>
<accession>A0ABV6QCN7</accession>
<dbReference type="Gene3D" id="2.60.120.200">
    <property type="match status" value="1"/>
</dbReference>
<feature type="signal peptide" evidence="2">
    <location>
        <begin position="1"/>
        <end position="22"/>
    </location>
</feature>
<feature type="domain" description="Alginate lyase 2" evidence="3">
    <location>
        <begin position="58"/>
        <end position="309"/>
    </location>
</feature>